<comment type="caution">
    <text evidence="1">The sequence shown here is derived from an EMBL/GenBank/DDBJ whole genome shotgun (WGS) entry which is preliminary data.</text>
</comment>
<proteinExistence type="predicted"/>
<dbReference type="OrthoDB" id="3266391at2759"/>
<accession>A0A8H7DBF2</accession>
<evidence type="ECO:0000313" key="2">
    <source>
        <dbReference type="Proteomes" id="UP000620124"/>
    </source>
</evidence>
<dbReference type="EMBL" id="JACAZI010000002">
    <property type="protein sequence ID" value="KAF7369294.1"/>
    <property type="molecule type" value="Genomic_DNA"/>
</dbReference>
<sequence length="238" mass="26294">MRFPFLSRARLKTLRVMRKPKSKPSSSSQMAAHHTLSDILWTSLLALKESADAFPPLQSAVGGVIALCDIAERAKHSKADACAIAIRTKEIIDVVADAVPDGSVISPPMLRSIERFTVLLEEIGSSMEVIALTGGVSRIVHLNRNERALKAMKTRLEDTYWDFLAASALRLEVGQTQLAIQQEKFGVQQDQIHLDLKTVSETTSNVALELRQLLFQARVAVLFGRPLIRPLFNLLTSP</sequence>
<gene>
    <name evidence="1" type="ORF">MVEN_00257200</name>
</gene>
<dbReference type="AlphaFoldDB" id="A0A8H7DBF2"/>
<keyword evidence="2" id="KW-1185">Reference proteome</keyword>
<name>A0A8H7DBF2_9AGAR</name>
<reference evidence="1" key="1">
    <citation type="submission" date="2020-05" db="EMBL/GenBank/DDBJ databases">
        <title>Mycena genomes resolve the evolution of fungal bioluminescence.</title>
        <authorList>
            <person name="Tsai I.J."/>
        </authorList>
    </citation>
    <scope>NUCLEOTIDE SEQUENCE</scope>
    <source>
        <strain evidence="1">CCC161011</strain>
    </source>
</reference>
<dbReference type="CDD" id="cd21037">
    <property type="entry name" value="MLKL_NTD"/>
    <property type="match status" value="1"/>
</dbReference>
<dbReference type="InterPro" id="IPR059179">
    <property type="entry name" value="MLKL-like_MCAfunc"/>
</dbReference>
<dbReference type="Proteomes" id="UP000620124">
    <property type="component" value="Unassembled WGS sequence"/>
</dbReference>
<organism evidence="1 2">
    <name type="scientific">Mycena venus</name>
    <dbReference type="NCBI Taxonomy" id="2733690"/>
    <lineage>
        <taxon>Eukaryota</taxon>
        <taxon>Fungi</taxon>
        <taxon>Dikarya</taxon>
        <taxon>Basidiomycota</taxon>
        <taxon>Agaricomycotina</taxon>
        <taxon>Agaricomycetes</taxon>
        <taxon>Agaricomycetidae</taxon>
        <taxon>Agaricales</taxon>
        <taxon>Marasmiineae</taxon>
        <taxon>Mycenaceae</taxon>
        <taxon>Mycena</taxon>
    </lineage>
</organism>
<protein>
    <submittedName>
        <fullName evidence="1">Uncharacterized protein</fullName>
    </submittedName>
</protein>
<evidence type="ECO:0000313" key="1">
    <source>
        <dbReference type="EMBL" id="KAF7369294.1"/>
    </source>
</evidence>